<name>A0A7X2Z0Q7_9BACL</name>
<dbReference type="OrthoDB" id="2611444at2"/>
<dbReference type="RefSeq" id="WP_155610062.1">
    <property type="nucleotide sequence ID" value="NZ_WNZW01000002.1"/>
</dbReference>
<organism evidence="3 4">
    <name type="scientific">Paenibacillus woosongensis</name>
    <dbReference type="NCBI Taxonomy" id="307580"/>
    <lineage>
        <taxon>Bacteria</taxon>
        <taxon>Bacillati</taxon>
        <taxon>Bacillota</taxon>
        <taxon>Bacilli</taxon>
        <taxon>Bacillales</taxon>
        <taxon>Paenibacillaceae</taxon>
        <taxon>Paenibacillus</taxon>
    </lineage>
</organism>
<dbReference type="Proteomes" id="UP000447876">
    <property type="component" value="Unassembled WGS sequence"/>
</dbReference>
<sequence length="919" mass="99815">MSSFKRTYRRNSKKAVSAMLAAAICLSGSAAVFADEPAESSANSGTGTNITNTSNTAFSLFSDVQNGFWAEKYIYKLAAEGIIVGDAGKFRPSDSVTQQEAITMAIRFMNLSAEVGSGDTVPAELQISGYAKPYVELALKKNLIDKDEELAILKEKESWGQKKASREWVAKVLIRALGKDEEAKALGIAATGFADHDKITSSVRGYVNLAAKLDITKGIEGNKFDPQGNVTRAQIATFFGKGAEHLDANYPNVYEGIVTELTDSKLTLYVDNQLKSFVLDNRSVYFTKDSQLKISKHDLKTYTKVLAIDKIGSAAYVEIIDGNQQLETTEGTLLRILNGNRILMLVNNDSVEYTFDDTTAFLDQNGNKVAASSLTPESTIIVQRETYTAARKPVLVQVKSALVSKSGTGTIESVDVTGKKVTIRDASGTVETYAVDETTILLYQSQKLNSLNELQAKSAIKYSVKNSVLDSLEVTQSIERTVKGTLLGLDQNGRLLTYSNASGYPEVKLLTEKPEIIVGGIKDATFDDLIADLNGGDKVELTLDAEERVTKIVVEGRQSEQMPAATVVNYDSKSKTLTVLDANAKPHVFVLDDKTKVEYNSNQPTLAGMESVLNKDRKINVTYIGSRALSVQMIYKYEGTFVSVNTAEKKITLLTSDNKTIALPYQGTAPTIELYGKSATLSDVKVGDPVVAMLSTNQDAVQTLAVKSSAQFVVSSVDTSYSRIRAVNSNNGLTESFYVDQAILTDENGNPIRVNNIQSGQTINVAFNGHKAVSLQVVKLTLGSVQNIDASTLTVKTFAGGTESFPLSGSVKVVRGTSVTTGTGGLSSADRVEVRKDSDGTLIVKVLTSLERKFSRYDANARELVVKRATIADDKYRFFVNADTYVHQGDTTISVQSLKDDDKIVLYFNGERLVEIEKQ</sequence>
<comment type="caution">
    <text evidence="3">The sequence shown here is derived from an EMBL/GenBank/DDBJ whole genome shotgun (WGS) entry which is preliminary data.</text>
</comment>
<evidence type="ECO:0000313" key="3">
    <source>
        <dbReference type="EMBL" id="MUG44614.1"/>
    </source>
</evidence>
<dbReference type="InterPro" id="IPR001119">
    <property type="entry name" value="SLH_dom"/>
</dbReference>
<dbReference type="EMBL" id="WNZW01000002">
    <property type="protein sequence ID" value="MUG44614.1"/>
    <property type="molecule type" value="Genomic_DNA"/>
</dbReference>
<proteinExistence type="predicted"/>
<dbReference type="PANTHER" id="PTHR43308">
    <property type="entry name" value="OUTER MEMBRANE PROTEIN ALPHA-RELATED"/>
    <property type="match status" value="1"/>
</dbReference>
<evidence type="ECO:0000259" key="2">
    <source>
        <dbReference type="PROSITE" id="PS51272"/>
    </source>
</evidence>
<dbReference type="AlphaFoldDB" id="A0A7X2Z0Q7"/>
<evidence type="ECO:0000256" key="1">
    <source>
        <dbReference type="SAM" id="SignalP"/>
    </source>
</evidence>
<feature type="domain" description="SLH" evidence="2">
    <location>
        <begin position="57"/>
        <end position="119"/>
    </location>
</feature>
<accession>A0A7X2Z0Q7</accession>
<gene>
    <name evidence="3" type="ORF">GNP95_06360</name>
</gene>
<evidence type="ECO:0000313" key="4">
    <source>
        <dbReference type="Proteomes" id="UP000447876"/>
    </source>
</evidence>
<reference evidence="3 4" key="1">
    <citation type="submission" date="2019-11" db="EMBL/GenBank/DDBJ databases">
        <title>Draft genome sequences of five Paenibacillus species of dairy origin.</title>
        <authorList>
            <person name="Olajide A.M."/>
            <person name="Chen S."/>
            <person name="Lapointe G."/>
        </authorList>
    </citation>
    <scope>NUCLEOTIDE SEQUENCE [LARGE SCALE GENOMIC DNA]</scope>
    <source>
        <strain evidence="3 4">12CR55</strain>
    </source>
</reference>
<dbReference type="PROSITE" id="PS51272">
    <property type="entry name" value="SLH"/>
    <property type="match status" value="2"/>
</dbReference>
<dbReference type="InterPro" id="IPR051465">
    <property type="entry name" value="Cell_Envelope_Struct_Comp"/>
</dbReference>
<feature type="signal peptide" evidence="1">
    <location>
        <begin position="1"/>
        <end position="34"/>
    </location>
</feature>
<protein>
    <submittedName>
        <fullName evidence="3">S-layer homology domain-containing protein</fullName>
    </submittedName>
</protein>
<feature type="chain" id="PRO_5031301105" evidence="1">
    <location>
        <begin position="35"/>
        <end position="919"/>
    </location>
</feature>
<keyword evidence="1" id="KW-0732">Signal</keyword>
<dbReference type="Pfam" id="PF00395">
    <property type="entry name" value="SLH"/>
    <property type="match status" value="2"/>
</dbReference>
<feature type="domain" description="SLH" evidence="2">
    <location>
        <begin position="190"/>
        <end position="253"/>
    </location>
</feature>